<protein>
    <recommendedName>
        <fullName evidence="7">Thiol:disulfide interchange protein</fullName>
    </recommendedName>
</protein>
<sequence>MKRLLLATLFGFSLSACAQPAEAPQKVSPGTEAAPLKEPSFAAGTPEARVREALTRINPKIQVESISPAPIPGFREVIATGQVVYVSDDGKYLFQGGLLDIVNRKDMGEVAMAKVRKQVLATLPQADRIVFAPTGTTKHTVVVLTDVECGYCRKFHTDIAQYNKLGIRVEYLAFPRAGLGSPDYQKMVAVWCAADRKKALTDAKNDRPVAQGPCASTPVDREYRAGQRMGLEGTPMILTDDGRLLGGYLPPDALLQRLDALDKNPDAS</sequence>
<dbReference type="InterPro" id="IPR018950">
    <property type="entry name" value="DiS-bond_isomerase_DsbC/G_N"/>
</dbReference>
<feature type="chain" id="PRO_5044997491" description="Thiol:disulfide interchange protein" evidence="7">
    <location>
        <begin position="19"/>
        <end position="268"/>
    </location>
</feature>
<reference evidence="10" key="1">
    <citation type="submission" date="2021-09" db="EMBL/GenBank/DDBJ databases">
        <authorList>
            <person name="Wu T."/>
            <person name="Guo S.Z."/>
        </authorList>
    </citation>
    <scope>NUCLEOTIDE SEQUENCE</scope>
    <source>
        <strain evidence="10">RSS-23</strain>
    </source>
</reference>
<dbReference type="Gene3D" id="3.10.450.70">
    <property type="entry name" value="Disulphide bond isomerase, DsbC/G, N-terminal"/>
    <property type="match status" value="1"/>
</dbReference>
<gene>
    <name evidence="10" type="ORF">K7B09_00860</name>
</gene>
<organism evidence="10 11">
    <name type="scientific">Thermomonas beijingensis</name>
    <dbReference type="NCBI Taxonomy" id="2872701"/>
    <lineage>
        <taxon>Bacteria</taxon>
        <taxon>Pseudomonadati</taxon>
        <taxon>Pseudomonadota</taxon>
        <taxon>Gammaproteobacteria</taxon>
        <taxon>Lysobacterales</taxon>
        <taxon>Lysobacteraceae</taxon>
        <taxon>Thermomonas</taxon>
    </lineage>
</organism>
<keyword evidence="11" id="KW-1185">Reference proteome</keyword>
<dbReference type="InterPro" id="IPR009094">
    <property type="entry name" value="DiS-bond_isomerase_DsbC/G_N_sf"/>
</dbReference>
<evidence type="ECO:0000256" key="5">
    <source>
        <dbReference type="ARBA" id="ARBA00023157"/>
    </source>
</evidence>
<dbReference type="Gene3D" id="3.40.30.10">
    <property type="entry name" value="Glutaredoxin"/>
    <property type="match status" value="1"/>
</dbReference>
<dbReference type="EMBL" id="JAIQDJ010000001">
    <property type="protein sequence ID" value="MBZ4184873.1"/>
    <property type="molecule type" value="Genomic_DNA"/>
</dbReference>
<evidence type="ECO:0000259" key="8">
    <source>
        <dbReference type="Pfam" id="PF10411"/>
    </source>
</evidence>
<feature type="domain" description="Disulphide bond isomerase DsbC/G N-terminal" evidence="8">
    <location>
        <begin position="42"/>
        <end position="107"/>
    </location>
</feature>
<comment type="function">
    <text evidence="7">Required for disulfide bond formation in some periplasmic proteins. Acts by transferring its disulfide bond to other proteins and is reduced in the process.</text>
</comment>
<proteinExistence type="inferred from homology"/>
<name>A0ABS7TAI6_9GAMM</name>
<dbReference type="Pfam" id="PF10411">
    <property type="entry name" value="DsbC_N"/>
    <property type="match status" value="1"/>
</dbReference>
<accession>A0ABS7TAI6</accession>
<comment type="similarity">
    <text evidence="2 7">Belongs to the thioredoxin family. DsbC subfamily.</text>
</comment>
<evidence type="ECO:0000313" key="10">
    <source>
        <dbReference type="EMBL" id="MBZ4184873.1"/>
    </source>
</evidence>
<evidence type="ECO:0000256" key="3">
    <source>
        <dbReference type="ARBA" id="ARBA00022729"/>
    </source>
</evidence>
<dbReference type="PANTHER" id="PTHR35272:SF3">
    <property type="entry name" value="THIOL:DISULFIDE INTERCHANGE PROTEIN DSBC"/>
    <property type="match status" value="1"/>
</dbReference>
<dbReference type="PANTHER" id="PTHR35272">
    <property type="entry name" value="THIOL:DISULFIDE INTERCHANGE PROTEIN DSBC-RELATED"/>
    <property type="match status" value="1"/>
</dbReference>
<evidence type="ECO:0000256" key="6">
    <source>
        <dbReference type="ARBA" id="ARBA00023284"/>
    </source>
</evidence>
<evidence type="ECO:0000256" key="4">
    <source>
        <dbReference type="ARBA" id="ARBA00022764"/>
    </source>
</evidence>
<comment type="caution">
    <text evidence="10">The sequence shown here is derived from an EMBL/GenBank/DDBJ whole genome shotgun (WGS) entry which is preliminary data.</text>
</comment>
<dbReference type="CDD" id="cd03020">
    <property type="entry name" value="DsbA_DsbC_DsbG"/>
    <property type="match status" value="1"/>
</dbReference>
<dbReference type="InterPro" id="IPR012336">
    <property type="entry name" value="Thioredoxin-like_fold"/>
</dbReference>
<feature type="domain" description="Thioredoxin-like fold" evidence="9">
    <location>
        <begin position="135"/>
        <end position="258"/>
    </location>
</feature>
<keyword evidence="4 7" id="KW-0574">Periplasm</keyword>
<dbReference type="SUPFAM" id="SSF52833">
    <property type="entry name" value="Thioredoxin-like"/>
    <property type="match status" value="1"/>
</dbReference>
<comment type="subcellular location">
    <subcellularLocation>
        <location evidence="1 7">Periplasm</location>
    </subcellularLocation>
</comment>
<dbReference type="Proteomes" id="UP001430290">
    <property type="component" value="Unassembled WGS sequence"/>
</dbReference>
<dbReference type="InterPro" id="IPR036249">
    <property type="entry name" value="Thioredoxin-like_sf"/>
</dbReference>
<evidence type="ECO:0000313" key="11">
    <source>
        <dbReference type="Proteomes" id="UP001430290"/>
    </source>
</evidence>
<feature type="signal peptide" evidence="7">
    <location>
        <begin position="1"/>
        <end position="18"/>
    </location>
</feature>
<evidence type="ECO:0000256" key="7">
    <source>
        <dbReference type="RuleBase" id="RU364038"/>
    </source>
</evidence>
<dbReference type="InterPro" id="IPR033954">
    <property type="entry name" value="DiS-bond_Isoase_DsbC/G"/>
</dbReference>
<evidence type="ECO:0000259" key="9">
    <source>
        <dbReference type="Pfam" id="PF13098"/>
    </source>
</evidence>
<dbReference type="InterPro" id="IPR051470">
    <property type="entry name" value="Thiol:disulfide_interchange"/>
</dbReference>
<dbReference type="RefSeq" id="WP_223625694.1">
    <property type="nucleotide sequence ID" value="NZ_JAIQDJ010000001.1"/>
</dbReference>
<keyword evidence="6 7" id="KW-0676">Redox-active center</keyword>
<keyword evidence="5" id="KW-1015">Disulfide bond</keyword>
<evidence type="ECO:0000256" key="2">
    <source>
        <dbReference type="ARBA" id="ARBA00009813"/>
    </source>
</evidence>
<evidence type="ECO:0000256" key="1">
    <source>
        <dbReference type="ARBA" id="ARBA00004418"/>
    </source>
</evidence>
<dbReference type="Pfam" id="PF13098">
    <property type="entry name" value="Thioredoxin_2"/>
    <property type="match status" value="1"/>
</dbReference>
<dbReference type="PROSITE" id="PS51257">
    <property type="entry name" value="PROKAR_LIPOPROTEIN"/>
    <property type="match status" value="1"/>
</dbReference>
<keyword evidence="3 7" id="KW-0732">Signal</keyword>
<dbReference type="SUPFAM" id="SSF54423">
    <property type="entry name" value="DsbC/DsbG N-terminal domain-like"/>
    <property type="match status" value="1"/>
</dbReference>